<proteinExistence type="predicted"/>
<dbReference type="OrthoDB" id="4367389at2759"/>
<gene>
    <name evidence="2" type="ORF">N7492_007438</name>
</gene>
<keyword evidence="3" id="KW-1185">Reference proteome</keyword>
<dbReference type="AlphaFoldDB" id="A0A9W9LM25"/>
<feature type="region of interest" description="Disordered" evidence="1">
    <location>
        <begin position="1"/>
        <end position="36"/>
    </location>
</feature>
<accession>A0A9W9LM25</accession>
<comment type="caution">
    <text evidence="2">The sequence shown here is derived from an EMBL/GenBank/DDBJ whole genome shotgun (WGS) entry which is preliminary data.</text>
</comment>
<dbReference type="EMBL" id="JAPQKO010000005">
    <property type="protein sequence ID" value="KAJ5162046.1"/>
    <property type="molecule type" value="Genomic_DNA"/>
</dbReference>
<protein>
    <submittedName>
        <fullName evidence="2">Uncharacterized protein</fullName>
    </submittedName>
</protein>
<evidence type="ECO:0000313" key="3">
    <source>
        <dbReference type="Proteomes" id="UP001146351"/>
    </source>
</evidence>
<dbReference type="Proteomes" id="UP001146351">
    <property type="component" value="Unassembled WGS sequence"/>
</dbReference>
<evidence type="ECO:0000256" key="1">
    <source>
        <dbReference type="SAM" id="MobiDB-lite"/>
    </source>
</evidence>
<organism evidence="2 3">
    <name type="scientific">Penicillium capsulatum</name>
    <dbReference type="NCBI Taxonomy" id="69766"/>
    <lineage>
        <taxon>Eukaryota</taxon>
        <taxon>Fungi</taxon>
        <taxon>Dikarya</taxon>
        <taxon>Ascomycota</taxon>
        <taxon>Pezizomycotina</taxon>
        <taxon>Eurotiomycetes</taxon>
        <taxon>Eurotiomycetidae</taxon>
        <taxon>Eurotiales</taxon>
        <taxon>Aspergillaceae</taxon>
        <taxon>Penicillium</taxon>
    </lineage>
</organism>
<sequence>MSHRDNPVGGDPCGSSSSSRSTCEPGVLTVGERDPPMSREWLREQGTRVMRWIESTGEPCCPIPPQALTFEQVEQDVEVKVGEDREFPPDLREIPHEPGVLPGQAPCRTFHARYRQVFWAGMTAPGLIIIQNITRERTVGTGQPHSTELALAFYLRDHPIESLRHVFVTGVMNAQTRAYLEKHLYGDLWPRDGNKWKKGTREYRDLMPTQVLEHGSEHFEALMGTRIGRTVAYLVLGGFPRGTRRILVYVVHVVHYHFEFRFDLEPIA</sequence>
<reference evidence="2" key="1">
    <citation type="submission" date="2022-11" db="EMBL/GenBank/DDBJ databases">
        <authorList>
            <person name="Petersen C."/>
        </authorList>
    </citation>
    <scope>NUCLEOTIDE SEQUENCE</scope>
    <source>
        <strain evidence="2">IBT 21917</strain>
    </source>
</reference>
<evidence type="ECO:0000313" key="2">
    <source>
        <dbReference type="EMBL" id="KAJ5162046.1"/>
    </source>
</evidence>
<name>A0A9W9LM25_9EURO</name>
<reference evidence="2" key="2">
    <citation type="journal article" date="2023" name="IMA Fungus">
        <title>Comparative genomic study of the Penicillium genus elucidates a diverse pangenome and 15 lateral gene transfer events.</title>
        <authorList>
            <person name="Petersen C."/>
            <person name="Sorensen T."/>
            <person name="Nielsen M.R."/>
            <person name="Sondergaard T.E."/>
            <person name="Sorensen J.L."/>
            <person name="Fitzpatrick D.A."/>
            <person name="Frisvad J.C."/>
            <person name="Nielsen K.L."/>
        </authorList>
    </citation>
    <scope>NUCLEOTIDE SEQUENCE</scope>
    <source>
        <strain evidence="2">IBT 21917</strain>
    </source>
</reference>